<organism evidence="2 3">
    <name type="scientific">Caldalkalibacillus uzonensis</name>
    <dbReference type="NCBI Taxonomy" id="353224"/>
    <lineage>
        <taxon>Bacteria</taxon>
        <taxon>Bacillati</taxon>
        <taxon>Bacillota</taxon>
        <taxon>Bacilli</taxon>
        <taxon>Bacillales</taxon>
        <taxon>Bacillaceae</taxon>
        <taxon>Caldalkalibacillus</taxon>
    </lineage>
</organism>
<dbReference type="Proteomes" id="UP001232445">
    <property type="component" value="Unassembled WGS sequence"/>
</dbReference>
<gene>
    <name evidence="2" type="ORF">J2S00_001555</name>
</gene>
<dbReference type="RefSeq" id="WP_307337689.1">
    <property type="nucleotide sequence ID" value="NZ_JAUSUQ010000005.1"/>
</dbReference>
<protein>
    <submittedName>
        <fullName evidence="2">Component of viral defense system (DUF524 family)</fullName>
    </submittedName>
</protein>
<reference evidence="2 3" key="1">
    <citation type="submission" date="2023-07" db="EMBL/GenBank/DDBJ databases">
        <title>Genomic Encyclopedia of Type Strains, Phase IV (KMG-IV): sequencing the most valuable type-strain genomes for metagenomic binning, comparative biology and taxonomic classification.</title>
        <authorList>
            <person name="Goeker M."/>
        </authorList>
    </citation>
    <scope>NUCLEOTIDE SEQUENCE [LARGE SCALE GENOMIC DNA]</scope>
    <source>
        <strain evidence="2 3">DSM 17740</strain>
    </source>
</reference>
<keyword evidence="3" id="KW-1185">Reference proteome</keyword>
<dbReference type="Pfam" id="PF09823">
    <property type="entry name" value="DUF2357"/>
    <property type="match status" value="1"/>
</dbReference>
<dbReference type="InterPro" id="IPR007505">
    <property type="entry name" value="PDDEXK_7"/>
</dbReference>
<evidence type="ECO:0000313" key="2">
    <source>
        <dbReference type="EMBL" id="MDQ0338769.1"/>
    </source>
</evidence>
<sequence length="754" mass="89052">MVSPHSGWPDQVQDLLHIETEQLVLTIKGRPVHPTVRQLQLHDEENKALLEVYPAEAEVYHFDPRAATEDHLVPYSGPDVYPVFYENQDYELVIQVKDPDLTITFEHDNPSLSKAVSKVRGMDRLWTGHLNFRNEVGYTEFRIRSGKVLLLKVTPSKMDYRRDYMQLLDEVNRTVYNLAYDFLRKTFHTMGLYEGQKPTKAEFFAILETIMDQLVQAVERIELFPQTKLEREERIRPADRVRKASRRNHRWLAKKLHLLQPHQLGMLQIEGQAYHPLRLREERKRPSFDTPENRFLKWMLQQLIRQLNSFEQAYREAFAQRDQNETFLARVERTKQTLRRLVHKPFLAEVGALQHISITLVMQMGTGYRDVYRFYLMLRKGLSIQSDIFRLSPKDLATLYEYWCFLTLHRLLSKKYEVVKNDLIKINDRGLYVTLERAASGKVTYRNPRTGERYQLVYNPLYKDGVVNQRPDHVLSLQKEDSQITYKFVFDAKYRLNPAVPGSDYARKYGQPGPEEDDINTMHRYRDAIIVQDRTDEAHGGGYQRLMYGAYVLFPYRDEGRYRQHPFYRSIDTVNIGGLPFLPGTTSMVEELLDQLITETAEASFERATPVRGMSEFFARKKASLNVLVGSLRRPRQGYDQLSLCLQHRFYHIPLELVQYHLSHIEYVALYQQKHDYPPGGILYYGKVKDFQIVRRREIKELPRRPEREARLYVRFNVQDWEREKSPLNRGGTGCHPIYSPLGNYSTRRWNFLN</sequence>
<comment type="caution">
    <text evidence="2">The sequence shown here is derived from an EMBL/GenBank/DDBJ whole genome shotgun (WGS) entry which is preliminary data.</text>
</comment>
<evidence type="ECO:0000313" key="3">
    <source>
        <dbReference type="Proteomes" id="UP001232445"/>
    </source>
</evidence>
<dbReference type="Pfam" id="PF04411">
    <property type="entry name" value="PDDEXK_7"/>
    <property type="match status" value="1"/>
</dbReference>
<feature type="domain" description="DUF2357" evidence="1">
    <location>
        <begin position="127"/>
        <end position="375"/>
    </location>
</feature>
<dbReference type="InterPro" id="IPR018633">
    <property type="entry name" value="DUF2357"/>
</dbReference>
<proteinExistence type="predicted"/>
<name>A0ABU0CQS5_9BACI</name>
<evidence type="ECO:0000259" key="1">
    <source>
        <dbReference type="Pfam" id="PF09823"/>
    </source>
</evidence>
<accession>A0ABU0CQS5</accession>
<dbReference type="EMBL" id="JAUSUQ010000005">
    <property type="protein sequence ID" value="MDQ0338769.1"/>
    <property type="molecule type" value="Genomic_DNA"/>
</dbReference>